<dbReference type="GO" id="GO:0046872">
    <property type="term" value="F:metal ion binding"/>
    <property type="evidence" value="ECO:0007669"/>
    <property type="project" value="UniProtKB-KW"/>
</dbReference>
<dbReference type="InterPro" id="IPR006158">
    <property type="entry name" value="Cobalamin-bd"/>
</dbReference>
<evidence type="ECO:0000256" key="3">
    <source>
        <dbReference type="ARBA" id="ARBA00022723"/>
    </source>
</evidence>
<keyword evidence="9" id="KW-1185">Reference proteome</keyword>
<dbReference type="SUPFAM" id="SSF102114">
    <property type="entry name" value="Radical SAM enzymes"/>
    <property type="match status" value="1"/>
</dbReference>
<sequence length="587" mass="69028">MKILLTAVNAKYIHSNLAVYDLKAFAKEYAEQIEVAEYTINNQMDDILSDIFKRKPNVICFSCYIWNIEMVKALSVELKKVLPETPIWYGGPEVSYEMEKQLMEMPYAEGIMYGEGEETFKELVEYYIKSEPDVLNQIKGIVFRKQSEILVTEARKGLNMDDVPFPYDDIKAFSNKILYYETSRGCPYSCSYCLSSIEKGVRFRSLDKVKRELMIFLEHKVPQVKFIDRTFNCNHQHAMEIWSFLHQHDNGITNFHFEISADILREDEITLLNQMRPGLVQLEIGVQSTNLETIKAINRKMDFNILSNRVNQVNQGKNIHQHLDLIAGLPNEDLNSFKNSFNQVYGLKPNQLQLGFLKVLKGAPIYYDALDNHIVYKSSAPYEVLYTKWLSYEEVLQLKQVEDMVEVYYNSGQFEMAIAYLEHFFDTPFALYEALGSYYEDNHLFGLNHSRIARYELLRIFFEKQVMKVWDEKQSELFAEILVYDLYLRENLKSRPVFARDYGIYKEQYRVFYEDEERVRELLPGYADYSSKRMSRVTHMEYFSVDIRETVRTGNPSGEANFTIFDYEQRCILDNQAKTIAIPVELR</sequence>
<dbReference type="InterPro" id="IPR007197">
    <property type="entry name" value="rSAM"/>
</dbReference>
<keyword evidence="5" id="KW-0411">Iron-sulfur</keyword>
<dbReference type="GO" id="GO:0031419">
    <property type="term" value="F:cobalamin binding"/>
    <property type="evidence" value="ECO:0007669"/>
    <property type="project" value="InterPro"/>
</dbReference>
<dbReference type="GO" id="GO:0051536">
    <property type="term" value="F:iron-sulfur cluster binding"/>
    <property type="evidence" value="ECO:0007669"/>
    <property type="project" value="UniProtKB-KW"/>
</dbReference>
<dbReference type="GO" id="GO:0005829">
    <property type="term" value="C:cytosol"/>
    <property type="evidence" value="ECO:0007669"/>
    <property type="project" value="TreeGrafter"/>
</dbReference>
<dbReference type="SFLD" id="SFLDG01082">
    <property type="entry name" value="B12-binding_domain_containing"/>
    <property type="match status" value="1"/>
</dbReference>
<organism evidence="8 9">
    <name type="scientific">Anaeromicropila populeti</name>
    <dbReference type="NCBI Taxonomy" id="37658"/>
    <lineage>
        <taxon>Bacteria</taxon>
        <taxon>Bacillati</taxon>
        <taxon>Bacillota</taxon>
        <taxon>Clostridia</taxon>
        <taxon>Lachnospirales</taxon>
        <taxon>Lachnospiraceae</taxon>
        <taxon>Anaeromicropila</taxon>
    </lineage>
</organism>
<dbReference type="SUPFAM" id="SSF52242">
    <property type="entry name" value="Cobalamin (vitamin B12)-binding domain"/>
    <property type="match status" value="1"/>
</dbReference>
<evidence type="ECO:0000313" key="8">
    <source>
        <dbReference type="EMBL" id="SFR71792.1"/>
    </source>
</evidence>
<dbReference type="InterPro" id="IPR036724">
    <property type="entry name" value="Cobalamin-bd_sf"/>
</dbReference>
<dbReference type="EMBL" id="FOYZ01000004">
    <property type="protein sequence ID" value="SFR71792.1"/>
    <property type="molecule type" value="Genomic_DNA"/>
</dbReference>
<dbReference type="GO" id="GO:0003824">
    <property type="term" value="F:catalytic activity"/>
    <property type="evidence" value="ECO:0007669"/>
    <property type="project" value="InterPro"/>
</dbReference>
<dbReference type="Proteomes" id="UP000199659">
    <property type="component" value="Unassembled WGS sequence"/>
</dbReference>
<dbReference type="InterPro" id="IPR023404">
    <property type="entry name" value="rSAM_horseshoe"/>
</dbReference>
<gene>
    <name evidence="8" type="ORF">SAMN05661086_01257</name>
</gene>
<dbReference type="Pfam" id="PF13311">
    <property type="entry name" value="DUF4080"/>
    <property type="match status" value="1"/>
</dbReference>
<dbReference type="OrthoDB" id="9801424at2"/>
<dbReference type="CDD" id="cd01335">
    <property type="entry name" value="Radical_SAM"/>
    <property type="match status" value="1"/>
</dbReference>
<dbReference type="SFLD" id="SFLDS00029">
    <property type="entry name" value="Radical_SAM"/>
    <property type="match status" value="1"/>
</dbReference>
<reference evidence="8 9" key="1">
    <citation type="submission" date="2016-10" db="EMBL/GenBank/DDBJ databases">
        <authorList>
            <person name="de Groot N.N."/>
        </authorList>
    </citation>
    <scope>NUCLEOTIDE SEQUENCE [LARGE SCALE GENOMIC DNA]</scope>
    <source>
        <strain evidence="8 9">743A</strain>
    </source>
</reference>
<dbReference type="Pfam" id="PF02310">
    <property type="entry name" value="B12-binding"/>
    <property type="match status" value="1"/>
</dbReference>
<evidence type="ECO:0000256" key="1">
    <source>
        <dbReference type="ARBA" id="ARBA00001966"/>
    </source>
</evidence>
<dbReference type="InterPro" id="IPR006638">
    <property type="entry name" value="Elp3/MiaA/NifB-like_rSAM"/>
</dbReference>
<name>A0A1I6IYG4_9FIRM</name>
<dbReference type="PROSITE" id="PS51918">
    <property type="entry name" value="RADICAL_SAM"/>
    <property type="match status" value="1"/>
</dbReference>
<dbReference type="PANTHER" id="PTHR43409:SF16">
    <property type="entry name" value="SLR0320 PROTEIN"/>
    <property type="match status" value="1"/>
</dbReference>
<dbReference type="Gene3D" id="3.80.30.20">
    <property type="entry name" value="tm_1862 like domain"/>
    <property type="match status" value="1"/>
</dbReference>
<dbReference type="RefSeq" id="WP_092559844.1">
    <property type="nucleotide sequence ID" value="NZ_FOYZ01000004.1"/>
</dbReference>
<evidence type="ECO:0000259" key="6">
    <source>
        <dbReference type="PROSITE" id="PS51332"/>
    </source>
</evidence>
<dbReference type="STRING" id="37658.SAMN05661086_01257"/>
<evidence type="ECO:0000313" key="9">
    <source>
        <dbReference type="Proteomes" id="UP000199659"/>
    </source>
</evidence>
<evidence type="ECO:0000256" key="4">
    <source>
        <dbReference type="ARBA" id="ARBA00023004"/>
    </source>
</evidence>
<keyword evidence="3" id="KW-0479">Metal-binding</keyword>
<evidence type="ECO:0000256" key="2">
    <source>
        <dbReference type="ARBA" id="ARBA00022691"/>
    </source>
</evidence>
<dbReference type="PROSITE" id="PS51332">
    <property type="entry name" value="B12_BINDING"/>
    <property type="match status" value="1"/>
</dbReference>
<dbReference type="AlphaFoldDB" id="A0A1I6IYG4"/>
<evidence type="ECO:0000259" key="7">
    <source>
        <dbReference type="PROSITE" id="PS51918"/>
    </source>
</evidence>
<proteinExistence type="predicted"/>
<dbReference type="PANTHER" id="PTHR43409">
    <property type="entry name" value="ANAEROBIC MAGNESIUM-PROTOPORPHYRIN IX MONOMETHYL ESTER CYCLASE-RELATED"/>
    <property type="match status" value="1"/>
</dbReference>
<accession>A0A1I6IYG4</accession>
<evidence type="ECO:0000256" key="5">
    <source>
        <dbReference type="ARBA" id="ARBA00023014"/>
    </source>
</evidence>
<comment type="cofactor">
    <cofactor evidence="1">
        <name>[4Fe-4S] cluster</name>
        <dbReference type="ChEBI" id="CHEBI:49883"/>
    </cofactor>
</comment>
<dbReference type="SMART" id="SM00729">
    <property type="entry name" value="Elp3"/>
    <property type="match status" value="1"/>
</dbReference>
<keyword evidence="4" id="KW-0408">Iron</keyword>
<dbReference type="Pfam" id="PF04055">
    <property type="entry name" value="Radical_SAM"/>
    <property type="match status" value="1"/>
</dbReference>
<dbReference type="InterPro" id="IPR025288">
    <property type="entry name" value="DUF4080"/>
</dbReference>
<dbReference type="InterPro" id="IPR058240">
    <property type="entry name" value="rSAM_sf"/>
</dbReference>
<feature type="domain" description="Radical SAM core" evidence="7">
    <location>
        <begin position="172"/>
        <end position="399"/>
    </location>
</feature>
<dbReference type="InterPro" id="IPR051198">
    <property type="entry name" value="BchE-like"/>
</dbReference>
<protein>
    <submittedName>
        <fullName evidence="8">Radical SAM superfamily enzyme YgiQ, UPF0313 family</fullName>
    </submittedName>
</protein>
<dbReference type="CDD" id="cd02068">
    <property type="entry name" value="radical_SAM_B12_BD"/>
    <property type="match status" value="1"/>
</dbReference>
<dbReference type="Gene3D" id="3.40.50.280">
    <property type="entry name" value="Cobalamin-binding domain"/>
    <property type="match status" value="1"/>
</dbReference>
<feature type="domain" description="B12-binding" evidence="6">
    <location>
        <begin position="1"/>
        <end position="134"/>
    </location>
</feature>
<keyword evidence="2" id="KW-0949">S-adenosyl-L-methionine</keyword>